<comment type="similarity">
    <text evidence="1">Belongs to the LysR transcriptional regulatory family.</text>
</comment>
<keyword evidence="2" id="KW-0805">Transcription regulation</keyword>
<dbReference type="Pfam" id="PF03466">
    <property type="entry name" value="LysR_substrate"/>
    <property type="match status" value="1"/>
</dbReference>
<dbReference type="Gene3D" id="1.10.10.10">
    <property type="entry name" value="Winged helix-like DNA-binding domain superfamily/Winged helix DNA-binding domain"/>
    <property type="match status" value="1"/>
</dbReference>
<accession>A0A3A1Y1W1</accession>
<dbReference type="PROSITE" id="PS50931">
    <property type="entry name" value="HTH_LYSR"/>
    <property type="match status" value="1"/>
</dbReference>
<gene>
    <name evidence="6" type="ORF">CKF54_05275</name>
</gene>
<dbReference type="FunFam" id="1.10.10.10:FF:000001">
    <property type="entry name" value="LysR family transcriptional regulator"/>
    <property type="match status" value="1"/>
</dbReference>
<dbReference type="OrthoDB" id="9813056at2"/>
<organism evidence="6 7">
    <name type="scientific">Psittacicella hinzii</name>
    <dbReference type="NCBI Taxonomy" id="2028575"/>
    <lineage>
        <taxon>Bacteria</taxon>
        <taxon>Pseudomonadati</taxon>
        <taxon>Pseudomonadota</taxon>
        <taxon>Gammaproteobacteria</taxon>
        <taxon>Pasteurellales</taxon>
        <taxon>Psittacicellaceae</taxon>
        <taxon>Psittacicella</taxon>
    </lineage>
</organism>
<feature type="domain" description="HTH lysR-type" evidence="5">
    <location>
        <begin position="1"/>
        <end position="60"/>
    </location>
</feature>
<evidence type="ECO:0000256" key="4">
    <source>
        <dbReference type="ARBA" id="ARBA00023163"/>
    </source>
</evidence>
<dbReference type="GO" id="GO:0006351">
    <property type="term" value="P:DNA-templated transcription"/>
    <property type="evidence" value="ECO:0007669"/>
    <property type="project" value="TreeGrafter"/>
</dbReference>
<dbReference type="InterPro" id="IPR036390">
    <property type="entry name" value="WH_DNA-bd_sf"/>
</dbReference>
<dbReference type="PANTHER" id="PTHR30537:SF1">
    <property type="entry name" value="HTH-TYPE TRANSCRIPTIONAL REGULATOR PGRR"/>
    <property type="match status" value="1"/>
</dbReference>
<dbReference type="Gene3D" id="3.40.190.290">
    <property type="match status" value="1"/>
</dbReference>
<dbReference type="Pfam" id="PF00126">
    <property type="entry name" value="HTH_1"/>
    <property type="match status" value="1"/>
</dbReference>
<dbReference type="GO" id="GO:0003700">
    <property type="term" value="F:DNA-binding transcription factor activity"/>
    <property type="evidence" value="ECO:0007669"/>
    <property type="project" value="InterPro"/>
</dbReference>
<evidence type="ECO:0000256" key="1">
    <source>
        <dbReference type="ARBA" id="ARBA00009437"/>
    </source>
</evidence>
<reference evidence="6 7" key="1">
    <citation type="submission" date="2017-08" db="EMBL/GenBank/DDBJ databases">
        <title>Reclassification of Bisgaard taxon 37 and 44.</title>
        <authorList>
            <person name="Christensen H."/>
        </authorList>
    </citation>
    <scope>NUCLEOTIDE SEQUENCE [LARGE SCALE GENOMIC DNA]</scope>
    <source>
        <strain evidence="6 7">B96_3</strain>
    </source>
</reference>
<evidence type="ECO:0000259" key="5">
    <source>
        <dbReference type="PROSITE" id="PS50931"/>
    </source>
</evidence>
<comment type="caution">
    <text evidence="6">The sequence shown here is derived from an EMBL/GenBank/DDBJ whole genome shotgun (WGS) entry which is preliminary data.</text>
</comment>
<dbReference type="InterPro" id="IPR005119">
    <property type="entry name" value="LysR_subst-bd"/>
</dbReference>
<keyword evidence="4" id="KW-0804">Transcription</keyword>
<proteinExistence type="inferred from homology"/>
<evidence type="ECO:0000256" key="3">
    <source>
        <dbReference type="ARBA" id="ARBA00023125"/>
    </source>
</evidence>
<keyword evidence="3" id="KW-0238">DNA-binding</keyword>
<dbReference type="EMBL" id="NRHC01000065">
    <property type="protein sequence ID" value="RIY32223.1"/>
    <property type="molecule type" value="Genomic_DNA"/>
</dbReference>
<dbReference type="InterPro" id="IPR000847">
    <property type="entry name" value="LysR_HTH_N"/>
</dbReference>
<evidence type="ECO:0000313" key="7">
    <source>
        <dbReference type="Proteomes" id="UP000265691"/>
    </source>
</evidence>
<dbReference type="InterPro" id="IPR036388">
    <property type="entry name" value="WH-like_DNA-bd_sf"/>
</dbReference>
<evidence type="ECO:0000256" key="2">
    <source>
        <dbReference type="ARBA" id="ARBA00023015"/>
    </source>
</evidence>
<dbReference type="Proteomes" id="UP000265691">
    <property type="component" value="Unassembled WGS sequence"/>
</dbReference>
<protein>
    <recommendedName>
        <fullName evidence="5">HTH lysR-type domain-containing protein</fullName>
    </recommendedName>
</protein>
<dbReference type="PANTHER" id="PTHR30537">
    <property type="entry name" value="HTH-TYPE TRANSCRIPTIONAL REGULATOR"/>
    <property type="match status" value="1"/>
</dbReference>
<evidence type="ECO:0000313" key="6">
    <source>
        <dbReference type="EMBL" id="RIY32223.1"/>
    </source>
</evidence>
<dbReference type="SUPFAM" id="SSF46785">
    <property type="entry name" value="Winged helix' DNA-binding domain"/>
    <property type="match status" value="1"/>
</dbReference>
<dbReference type="GO" id="GO:0043565">
    <property type="term" value="F:sequence-specific DNA binding"/>
    <property type="evidence" value="ECO:0007669"/>
    <property type="project" value="TreeGrafter"/>
</dbReference>
<name>A0A3A1Y1W1_9GAMM</name>
<dbReference type="InterPro" id="IPR058163">
    <property type="entry name" value="LysR-type_TF_proteobact-type"/>
</dbReference>
<keyword evidence="7" id="KW-1185">Reference proteome</keyword>
<sequence>MSKNYNDLYLYLVVVESASFTKAARTLNLTTSAVSHAITNLEKRLNTKLLNRTTRSVSCTQPGQQLYERLKPLYEGISQEIEALNDFSNEVMGVVRFNASENVCKHYIYPRLKEYIAANPRLSVEFCSDLSFIDIVAQGFDFGVRLGDDLDQDMVGVQISPPVKMAFVCSPEYIAKFGEVKDIKDLQNHRLGTGLINKSHYILNWEFFDQGRIVRPNLNYQMQTNSVYLLKEAALAGQVIIWGLAEEYAKEIAEGKLVEVLAEYAPTYDPLYLYFSQNRHKTRAMEDIINLLRYKESK</sequence>
<dbReference type="SUPFAM" id="SSF53850">
    <property type="entry name" value="Periplasmic binding protein-like II"/>
    <property type="match status" value="1"/>
</dbReference>
<dbReference type="PRINTS" id="PR00039">
    <property type="entry name" value="HTHLYSR"/>
</dbReference>
<dbReference type="AlphaFoldDB" id="A0A3A1Y1W1"/>
<dbReference type="RefSeq" id="WP_119525318.1">
    <property type="nucleotide sequence ID" value="NZ_NRHC01000065.1"/>
</dbReference>